<proteinExistence type="predicted"/>
<accession>A0A8B0SV16</accession>
<dbReference type="EMBL" id="MN956836">
    <property type="protein sequence ID" value="QTX13878.1"/>
    <property type="molecule type" value="Genomic_DNA"/>
</dbReference>
<evidence type="ECO:0000313" key="1">
    <source>
        <dbReference type="EMBL" id="QTX13878.1"/>
    </source>
</evidence>
<dbReference type="AlphaFoldDB" id="A0A8B0SV16"/>
<organism evidence="1">
    <name type="scientific">Klebsiella pneumoniae</name>
    <dbReference type="NCBI Taxonomy" id="573"/>
    <lineage>
        <taxon>Bacteria</taxon>
        <taxon>Pseudomonadati</taxon>
        <taxon>Pseudomonadota</taxon>
        <taxon>Gammaproteobacteria</taxon>
        <taxon>Enterobacterales</taxon>
        <taxon>Enterobacteriaceae</taxon>
        <taxon>Klebsiella/Raoultella group</taxon>
        <taxon>Klebsiella</taxon>
        <taxon>Klebsiella pneumoniae complex</taxon>
    </lineage>
</organism>
<protein>
    <submittedName>
        <fullName evidence="1">Uncharacterized protein</fullName>
    </submittedName>
</protein>
<geneLocation type="plasmid" evidence="1">
    <name>p17-15-vir-like</name>
</geneLocation>
<keyword evidence="1" id="KW-0614">Plasmid</keyword>
<reference evidence="1" key="1">
    <citation type="submission" date="2020-01" db="EMBL/GenBank/DDBJ databases">
        <authorList>
            <person name="Qin S."/>
        </authorList>
    </citation>
    <scope>NUCLEOTIDE SEQUENCE</scope>
    <source>
        <strain evidence="1">CVir17-16-YZ6g</strain>
        <plasmid evidence="1">p17-15-vir-like</plasmid>
    </source>
</reference>
<name>A0A8B0SV16_KLEPN</name>
<sequence length="67" mass="7489">MHSNPTYHTDILKNLGTRGKDTVGSRPVVGSIDFYLSKNTVVFIKGVAAYLKIRYNLFEREGYGAAH</sequence>